<name>A0A5B6WSI3_9ROSI</name>
<protein>
    <submittedName>
        <fullName evidence="2">Integrase, catalytic core</fullName>
    </submittedName>
</protein>
<dbReference type="InterPro" id="IPR056924">
    <property type="entry name" value="SH3_Tf2-1"/>
</dbReference>
<reference evidence="3" key="1">
    <citation type="journal article" date="2019" name="Plant Biotechnol. J.">
        <title>Genome sequencing of the Australian wild diploid species Gossypium australe highlights disease resistance and delayed gland morphogenesis.</title>
        <authorList>
            <person name="Cai Y."/>
            <person name="Cai X."/>
            <person name="Wang Q."/>
            <person name="Wang P."/>
            <person name="Zhang Y."/>
            <person name="Cai C."/>
            <person name="Xu Y."/>
            <person name="Wang K."/>
            <person name="Zhou Z."/>
            <person name="Wang C."/>
            <person name="Geng S."/>
            <person name="Li B."/>
            <person name="Dong Q."/>
            <person name="Hou Y."/>
            <person name="Wang H."/>
            <person name="Ai P."/>
            <person name="Liu Z."/>
            <person name="Yi F."/>
            <person name="Sun M."/>
            <person name="An G."/>
            <person name="Cheng J."/>
            <person name="Zhang Y."/>
            <person name="Shi Q."/>
            <person name="Xie Y."/>
            <person name="Shi X."/>
            <person name="Chang Y."/>
            <person name="Huang F."/>
            <person name="Chen Y."/>
            <person name="Hong S."/>
            <person name="Mi L."/>
            <person name="Sun Q."/>
            <person name="Zhang L."/>
            <person name="Zhou B."/>
            <person name="Peng R."/>
            <person name="Zhang X."/>
            <person name="Liu F."/>
        </authorList>
    </citation>
    <scope>NUCLEOTIDE SEQUENCE [LARGE SCALE GENOMIC DNA]</scope>
    <source>
        <strain evidence="3">cv. PA1801</strain>
    </source>
</reference>
<evidence type="ECO:0000259" key="1">
    <source>
        <dbReference type="Pfam" id="PF24626"/>
    </source>
</evidence>
<dbReference type="Proteomes" id="UP000325315">
    <property type="component" value="Unassembled WGS sequence"/>
</dbReference>
<dbReference type="OrthoDB" id="115950at2759"/>
<organism evidence="2 3">
    <name type="scientific">Gossypium australe</name>
    <dbReference type="NCBI Taxonomy" id="47621"/>
    <lineage>
        <taxon>Eukaryota</taxon>
        <taxon>Viridiplantae</taxon>
        <taxon>Streptophyta</taxon>
        <taxon>Embryophyta</taxon>
        <taxon>Tracheophyta</taxon>
        <taxon>Spermatophyta</taxon>
        <taxon>Magnoliopsida</taxon>
        <taxon>eudicotyledons</taxon>
        <taxon>Gunneridae</taxon>
        <taxon>Pentapetalae</taxon>
        <taxon>rosids</taxon>
        <taxon>malvids</taxon>
        <taxon>Malvales</taxon>
        <taxon>Malvaceae</taxon>
        <taxon>Malvoideae</taxon>
        <taxon>Gossypium</taxon>
    </lineage>
</organism>
<dbReference type="Pfam" id="PF24626">
    <property type="entry name" value="SH3_Tf2-1"/>
    <property type="match status" value="1"/>
</dbReference>
<dbReference type="AlphaFoldDB" id="A0A5B6WSI3"/>
<proteinExistence type="predicted"/>
<dbReference type="PANTHER" id="PTHR45835:SF99">
    <property type="entry name" value="CHROMO DOMAIN-CONTAINING PROTEIN-RELATED"/>
    <property type="match status" value="1"/>
</dbReference>
<accession>A0A5B6WSI3</accession>
<evidence type="ECO:0000313" key="2">
    <source>
        <dbReference type="EMBL" id="KAA3484859.1"/>
    </source>
</evidence>
<comment type="caution">
    <text evidence="2">The sequence shown here is derived from an EMBL/GenBank/DDBJ whole genome shotgun (WGS) entry which is preliminary data.</text>
</comment>
<evidence type="ECO:0000313" key="3">
    <source>
        <dbReference type="Proteomes" id="UP000325315"/>
    </source>
</evidence>
<sequence>MKSIHFILIKTYYPLEKLAELNVAKIFRLHDVPLSIISNRDPRFNFRFWGKLHETLDRRLVRMIDSDTRGHETFLPLADFSYNNNYQTSIKMAPFEALYGSKCRTPLYKSKLSERNLVETELIRETKEKKSYVDLKRKGIEFQTGDQLFLKFSSWKNILRFGKKGKLSPGFIGPYEIRERVSPLQLNFSYSEELVKILAQEVKELRNK</sequence>
<dbReference type="InterPro" id="IPR036397">
    <property type="entry name" value="RNaseH_sf"/>
</dbReference>
<feature type="domain" description="Tf2-1-like SH3-like" evidence="1">
    <location>
        <begin position="145"/>
        <end position="184"/>
    </location>
</feature>
<dbReference type="Gene3D" id="3.30.420.10">
    <property type="entry name" value="Ribonuclease H-like superfamily/Ribonuclease H"/>
    <property type="match status" value="1"/>
</dbReference>
<dbReference type="EMBL" id="SMMG02000002">
    <property type="protein sequence ID" value="KAA3484859.1"/>
    <property type="molecule type" value="Genomic_DNA"/>
</dbReference>
<gene>
    <name evidence="2" type="ORF">EPI10_006913</name>
</gene>
<dbReference type="PANTHER" id="PTHR45835">
    <property type="entry name" value="YALI0A06105P"/>
    <property type="match status" value="1"/>
</dbReference>
<keyword evidence="3" id="KW-1185">Reference proteome</keyword>
<dbReference type="GO" id="GO:0003676">
    <property type="term" value="F:nucleic acid binding"/>
    <property type="evidence" value="ECO:0007669"/>
    <property type="project" value="InterPro"/>
</dbReference>